<keyword evidence="2" id="KW-0378">Hydrolase</keyword>
<dbReference type="Gene3D" id="2.60.40.1110">
    <property type="match status" value="1"/>
</dbReference>
<dbReference type="Proteomes" id="UP000326396">
    <property type="component" value="Linkage Group LG5"/>
</dbReference>
<dbReference type="Gene3D" id="3.90.190.10">
    <property type="entry name" value="Protein tyrosine phosphatase superfamily"/>
    <property type="match status" value="1"/>
</dbReference>
<dbReference type="PROSITE" id="PS51444">
    <property type="entry name" value="FH2"/>
    <property type="match status" value="1"/>
</dbReference>
<feature type="compositionally biased region" description="Pro residues" evidence="5">
    <location>
        <begin position="526"/>
        <end position="539"/>
    </location>
</feature>
<reference evidence="8 9" key="1">
    <citation type="submission" date="2019-05" db="EMBL/GenBank/DDBJ databases">
        <title>Mikania micrantha, genome provides insights into the molecular mechanism of rapid growth.</title>
        <authorList>
            <person name="Liu B."/>
        </authorList>
    </citation>
    <scope>NUCLEOTIDE SEQUENCE [LARGE SCALE GENOMIC DNA]</scope>
    <source>
        <strain evidence="8">NLD-2019</strain>
        <tissue evidence="8">Leaf</tissue>
    </source>
</reference>
<feature type="region of interest" description="Disordered" evidence="5">
    <location>
        <begin position="1331"/>
        <end position="1398"/>
    </location>
</feature>
<dbReference type="Gene3D" id="1.20.58.2220">
    <property type="entry name" value="Formin, FH2 domain"/>
    <property type="match status" value="1"/>
</dbReference>
<dbReference type="InterPro" id="IPR029021">
    <property type="entry name" value="Prot-tyrosine_phosphatase-like"/>
</dbReference>
<dbReference type="GO" id="GO:0005666">
    <property type="term" value="C:RNA polymerase III complex"/>
    <property type="evidence" value="ECO:0007669"/>
    <property type="project" value="InterPro"/>
</dbReference>
<feature type="compositionally biased region" description="Pro residues" evidence="5">
    <location>
        <begin position="834"/>
        <end position="845"/>
    </location>
</feature>
<feature type="compositionally biased region" description="Low complexity" evidence="5">
    <location>
        <begin position="470"/>
        <end position="482"/>
    </location>
</feature>
<feature type="compositionally biased region" description="Pro residues" evidence="5">
    <location>
        <begin position="874"/>
        <end position="918"/>
    </location>
</feature>
<evidence type="ECO:0000256" key="4">
    <source>
        <dbReference type="SAM" id="Coils"/>
    </source>
</evidence>
<comment type="similarity">
    <text evidence="1">Belongs to the formin-like family. Class-II subfamily.</text>
</comment>
<evidence type="ECO:0000313" key="8">
    <source>
        <dbReference type="EMBL" id="KAD3641577.1"/>
    </source>
</evidence>
<dbReference type="EMBL" id="SZYD01000015">
    <property type="protein sequence ID" value="KAD3641577.1"/>
    <property type="molecule type" value="Genomic_DNA"/>
</dbReference>
<dbReference type="GO" id="GO:0004721">
    <property type="term" value="F:phosphoprotein phosphatase activity"/>
    <property type="evidence" value="ECO:0007669"/>
    <property type="project" value="UniProtKB-KW"/>
</dbReference>
<dbReference type="GO" id="GO:0006383">
    <property type="term" value="P:transcription by RNA polymerase III"/>
    <property type="evidence" value="ECO:0007669"/>
    <property type="project" value="InterPro"/>
</dbReference>
<accession>A0A5N6MPW2</accession>
<proteinExistence type="inferred from homology"/>
<feature type="compositionally biased region" description="Pro residues" evidence="5">
    <location>
        <begin position="591"/>
        <end position="823"/>
    </location>
</feature>
<dbReference type="SUPFAM" id="SSF52799">
    <property type="entry name" value="(Phosphotyrosine protein) phosphatases II"/>
    <property type="match status" value="1"/>
</dbReference>
<evidence type="ECO:0000313" key="9">
    <source>
        <dbReference type="Proteomes" id="UP000326396"/>
    </source>
</evidence>
<feature type="coiled-coil region" evidence="4">
    <location>
        <begin position="1231"/>
        <end position="1258"/>
    </location>
</feature>
<dbReference type="PROSITE" id="PS51182">
    <property type="entry name" value="C2_TENSIN"/>
    <property type="match status" value="1"/>
</dbReference>
<dbReference type="InterPro" id="IPR042201">
    <property type="entry name" value="FH2_Formin_sf"/>
</dbReference>
<dbReference type="SUPFAM" id="SSF101447">
    <property type="entry name" value="Formin homology 2 domain (FH2 domain)"/>
    <property type="match status" value="1"/>
</dbReference>
<feature type="domain" description="FH2" evidence="7">
    <location>
        <begin position="951"/>
        <end position="1350"/>
    </location>
</feature>
<evidence type="ECO:0000256" key="3">
    <source>
        <dbReference type="RuleBase" id="RU361260"/>
    </source>
</evidence>
<dbReference type="InterPro" id="IPR051144">
    <property type="entry name" value="Formin_homology_domain"/>
</dbReference>
<dbReference type="InterPro" id="IPR036390">
    <property type="entry name" value="WH_DNA-bd_sf"/>
</dbReference>
<dbReference type="InterPro" id="IPR036388">
    <property type="entry name" value="WH-like_DNA-bd_sf"/>
</dbReference>
<dbReference type="SMART" id="SM00498">
    <property type="entry name" value="FH2"/>
    <property type="match status" value="1"/>
</dbReference>
<dbReference type="InterPro" id="IPR014020">
    <property type="entry name" value="Tensin_C2-dom"/>
</dbReference>
<name>A0A5N6MPW2_9ASTR</name>
<feature type="domain" description="C2 tensin-type" evidence="6">
    <location>
        <begin position="209"/>
        <end position="348"/>
    </location>
</feature>
<feature type="compositionally biased region" description="Low complexity" evidence="5">
    <location>
        <begin position="942"/>
        <end position="953"/>
    </location>
</feature>
<evidence type="ECO:0000259" key="6">
    <source>
        <dbReference type="PROSITE" id="PS51182"/>
    </source>
</evidence>
<evidence type="ECO:0000256" key="2">
    <source>
        <dbReference type="ARBA" id="ARBA00022912"/>
    </source>
</evidence>
<evidence type="ECO:0000256" key="1">
    <source>
        <dbReference type="ARBA" id="ARBA00006468"/>
    </source>
</evidence>
<dbReference type="SUPFAM" id="SSF49562">
    <property type="entry name" value="C2 domain (Calcium/lipid-binding domain, CaLB)"/>
    <property type="match status" value="1"/>
</dbReference>
<dbReference type="PANTHER" id="PTHR45733:SF17">
    <property type="entry name" value="FORMIN-LIKE PROTEIN 14"/>
    <property type="match status" value="1"/>
</dbReference>
<organism evidence="8 9">
    <name type="scientific">Mikania micrantha</name>
    <name type="common">bitter vine</name>
    <dbReference type="NCBI Taxonomy" id="192012"/>
    <lineage>
        <taxon>Eukaryota</taxon>
        <taxon>Viridiplantae</taxon>
        <taxon>Streptophyta</taxon>
        <taxon>Embryophyta</taxon>
        <taxon>Tracheophyta</taxon>
        <taxon>Spermatophyta</taxon>
        <taxon>Magnoliopsida</taxon>
        <taxon>eudicotyledons</taxon>
        <taxon>Gunneridae</taxon>
        <taxon>Pentapetalae</taxon>
        <taxon>asterids</taxon>
        <taxon>campanulids</taxon>
        <taxon>Asterales</taxon>
        <taxon>Asteraceae</taxon>
        <taxon>Asteroideae</taxon>
        <taxon>Heliantheae alliance</taxon>
        <taxon>Eupatorieae</taxon>
        <taxon>Mikania</taxon>
    </lineage>
</organism>
<feature type="region of interest" description="Disordered" evidence="5">
    <location>
        <begin position="467"/>
        <end position="962"/>
    </location>
</feature>
<feature type="compositionally biased region" description="Polar residues" evidence="5">
    <location>
        <begin position="920"/>
        <end position="932"/>
    </location>
</feature>
<dbReference type="Gene3D" id="1.10.10.10">
    <property type="entry name" value="Winged helix-like DNA-binding domain superfamily/Winged helix DNA-binding domain"/>
    <property type="match status" value="1"/>
</dbReference>
<dbReference type="Pfam" id="PF05158">
    <property type="entry name" value="RNA_pol_Rpc34"/>
    <property type="match status" value="1"/>
</dbReference>
<evidence type="ECO:0000256" key="5">
    <source>
        <dbReference type="SAM" id="MobiDB-lite"/>
    </source>
</evidence>
<feature type="compositionally biased region" description="Basic and acidic residues" evidence="5">
    <location>
        <begin position="1358"/>
        <end position="1389"/>
    </location>
</feature>
<dbReference type="Pfam" id="PF02181">
    <property type="entry name" value="FH2"/>
    <property type="match status" value="1"/>
</dbReference>
<dbReference type="Pfam" id="PF10409">
    <property type="entry name" value="PTEN_C2"/>
    <property type="match status" value="1"/>
</dbReference>
<dbReference type="OrthoDB" id="1668162at2759"/>
<keyword evidence="4" id="KW-0175">Coiled coil</keyword>
<sequence>MSLLSRFFYRRPPDGLLELVDRIYGIQAPSSLIIFDSCFSTEVLPEGLYQLYLHEISNELHEEFPESSFLAFNFREGERRSQFSEMLCEYDITVMDYPKQYEGCPLLPLSLVHHFLHLCESWLTLNNNQNIILLHCERGGWPILAFLSASILIYKKFHTGERKTLEIVYREAPKGLSQLLSPLNPYPSQLRYLQYISRRNISEEWPPPERALSLDCLILRAIPNFDNKNGCRPIIRIYGRNLRSKDGLLTQMLYSTPRRGRNLRHYRQKESDVIKIDIQCMVEGDVVLECLHLDIDSEREVMMFRIMFNTAFIRSNILILNCDNLDTLWDSKARFPKGFRAEVLFGDVENVLTPKAPTTMLNGEEKGGLPIEAFNKVQELFNGIEWGDGGDDTALWLVKQLSHLNDAKELSMLRNKLSTYSSPFDSEDEYNASSVADSLDFLESERSNDIPTASTVTFFEESLEHKMSDTVDSSVSSSGSGDLFTNDTSASPIRVSVEDVSTGPLPPSTAPDSDSSRDATQAAALPSPPAPPPPPPLPPYFSLSSGGDSLPILSSNIPPSPLPSSPVGSTSGFSKIPPPPPPHTPVLSNGPPTPPPLPPPFSSKDPPPPPSSQPPPFSSKGPPPPPQPPPPPPPPASSKGPAPPPPPPPPPSFVSSKGPPPPPVSSKSQPPSPSPSPPPPPPPPPSVSSKGPPPPPPPLPPSISSKGPPPPPPLPPSVSSKGPPPPPPPLPPSVSSKSPPPPPPPPVSSRGPPPPPPPPPLVSYKGQPPPSPPPPPPSFVSSKGPPPPPPPPPVSYKGQPPPPPPPSSISSKGPPPPPPPPPTIKSGVTTNATPGPPPPPPPPFGAPRQGTISLTTKSPGAPPPPPLGRNGLGAPPPPPPPGRNGLGAPPPPPGHPGVPGPPPPPGRGGGPAPPPPPGSKGSNGLQQANPSSGRLRAAGPLSSGKGRVGVGSSIPPKKTSLKPLHWVKVTRAMQGSLWADNQKQEDQPKAPEIDISELESLFSAASVSDNTSKGGAKRGSKINKPEKVQLVDLRRAYNCEIMLTKIKIPLPDMLNAILALDAAALDIDQVENLIKFCPTKEEMDTLKNYTGNKEMLGKCELFFMELMKVPRVESKLRVFAFTITFTSQVSDLRKNLSAINDATKEVKESAKLRQIMQTILTLGNALNQGTARGSAIGFKLDSLLKLSDTRARNNKMTLMHYLCKLLAEKMPELLDFDKDLVHLDAASKIQLKTLAEEMQAVSKGLEKVEQELTASENDGAISAGFQKALKGFLDTAEAEVRALISLYTEVGRNADSLSQYFGEDPVRCPFEQVTQILAVFAKMFKKARDENEQHAEAEKKRLEKEALKEQSSSGNNASRKEGVDVDSQKDLRNMIRDRSLSIKKRDAGKKQSAVLPSRSTNLHSSTLVDLYQHRFVRMSLLNKRKKPEPKPIGGLVDLDRRVLEVIKSKKEMAIWTRDLKIETNLSNASVNKCLKNLLNSSLIKEVVHAQQKGRKHYIAAEFEPSKEITGGSWYVDGDLDTLFIDKLKEICLKIIQILKVATADGVYDFFMTKRPTYTDCTSQQINEILRSMVLDNMIIDVKSTGLGEYHSIPVGKLCYRCPPGDLNKGPKTGAMVSIPCGICPRISECTPDGLISPTTCVYYNKWLDF</sequence>
<protein>
    <recommendedName>
        <fullName evidence="3">Formin-like protein</fullName>
    </recommendedName>
</protein>
<dbReference type="InterPro" id="IPR015425">
    <property type="entry name" value="FH2_Formin"/>
</dbReference>
<dbReference type="InterPro" id="IPR035892">
    <property type="entry name" value="C2_domain_sf"/>
</dbReference>
<dbReference type="SMART" id="SM01326">
    <property type="entry name" value="PTEN_C2"/>
    <property type="match status" value="1"/>
</dbReference>
<evidence type="ECO:0000259" key="7">
    <source>
        <dbReference type="PROSITE" id="PS51444"/>
    </source>
</evidence>
<dbReference type="FunFam" id="1.20.58.2220:FF:000020">
    <property type="entry name" value="Formin-like protein"/>
    <property type="match status" value="1"/>
</dbReference>
<dbReference type="PANTHER" id="PTHR45733">
    <property type="entry name" value="FORMIN-J"/>
    <property type="match status" value="1"/>
</dbReference>
<keyword evidence="2" id="KW-0904">Protein phosphatase</keyword>
<gene>
    <name evidence="8" type="ORF">E3N88_30801</name>
</gene>
<comment type="caution">
    <text evidence="8">The sequence shown here is derived from an EMBL/GenBank/DDBJ whole genome shotgun (WGS) entry which is preliminary data.</text>
</comment>
<keyword evidence="9" id="KW-1185">Reference proteome</keyword>
<dbReference type="InterPro" id="IPR007832">
    <property type="entry name" value="RNA_pol_Rpc34"/>
</dbReference>
<feature type="compositionally biased region" description="Basic and acidic residues" evidence="5">
    <location>
        <begin position="1331"/>
        <end position="1348"/>
    </location>
</feature>
<dbReference type="SUPFAM" id="SSF46785">
    <property type="entry name" value="Winged helix' DNA-binding domain"/>
    <property type="match status" value="1"/>
</dbReference>